<dbReference type="InterPro" id="IPR002931">
    <property type="entry name" value="Transglutaminase-like"/>
</dbReference>
<evidence type="ECO:0000313" key="4">
    <source>
        <dbReference type="Proteomes" id="UP000289703"/>
    </source>
</evidence>
<evidence type="ECO:0000256" key="1">
    <source>
        <dbReference type="SAM" id="SignalP"/>
    </source>
</evidence>
<reference evidence="3 4" key="1">
    <citation type="submission" date="2019-01" db="EMBL/GenBank/DDBJ databases">
        <title>Ancylomarina salipaludis sp. nov., isolated from a salt marsh.</title>
        <authorList>
            <person name="Yoon J.-H."/>
        </authorList>
    </citation>
    <scope>NUCLEOTIDE SEQUENCE [LARGE SCALE GENOMIC DNA]</scope>
    <source>
        <strain evidence="3 4">SHSM-M15</strain>
    </source>
</reference>
<dbReference type="InterPro" id="IPR038765">
    <property type="entry name" value="Papain-like_cys_pep_sf"/>
</dbReference>
<protein>
    <recommendedName>
        <fullName evidence="2">Transglutaminase-like domain-containing protein</fullName>
    </recommendedName>
</protein>
<dbReference type="OrthoDB" id="9804872at2"/>
<gene>
    <name evidence="3" type="ORF">EO244_15670</name>
</gene>
<dbReference type="Gene3D" id="3.10.620.30">
    <property type="match status" value="1"/>
</dbReference>
<dbReference type="PANTHER" id="PTHR38339:SF1">
    <property type="entry name" value="TRANSGLUTAMINASE-LIKE DOMAIN-CONTAINING PROTEIN"/>
    <property type="match status" value="1"/>
</dbReference>
<dbReference type="PANTHER" id="PTHR38339">
    <property type="entry name" value="TRANSGLUTAMINASE DOMAIN PROTEIN"/>
    <property type="match status" value="1"/>
</dbReference>
<name>A0A4Q1JIB7_9BACT</name>
<comment type="caution">
    <text evidence="3">The sequence shown here is derived from an EMBL/GenBank/DDBJ whole genome shotgun (WGS) entry which is preliminary data.</text>
</comment>
<feature type="signal peptide" evidence="1">
    <location>
        <begin position="1"/>
        <end position="20"/>
    </location>
</feature>
<dbReference type="AlphaFoldDB" id="A0A4Q1JIB7"/>
<feature type="chain" id="PRO_5020311817" description="Transglutaminase-like domain-containing protein" evidence="1">
    <location>
        <begin position="21"/>
        <end position="341"/>
    </location>
</feature>
<dbReference type="EMBL" id="SAXA01000020">
    <property type="protein sequence ID" value="RXQ88053.1"/>
    <property type="molecule type" value="Genomic_DNA"/>
</dbReference>
<accession>A0A4Q1JIB7</accession>
<dbReference type="SMART" id="SM00460">
    <property type="entry name" value="TGc"/>
    <property type="match status" value="1"/>
</dbReference>
<keyword evidence="4" id="KW-1185">Reference proteome</keyword>
<organism evidence="3 4">
    <name type="scientific">Ancylomarina salipaludis</name>
    <dbReference type="NCBI Taxonomy" id="2501299"/>
    <lineage>
        <taxon>Bacteria</taxon>
        <taxon>Pseudomonadati</taxon>
        <taxon>Bacteroidota</taxon>
        <taxon>Bacteroidia</taxon>
        <taxon>Marinilabiliales</taxon>
        <taxon>Marinifilaceae</taxon>
        <taxon>Ancylomarina</taxon>
    </lineage>
</organism>
<dbReference type="SUPFAM" id="SSF54001">
    <property type="entry name" value="Cysteine proteinases"/>
    <property type="match status" value="1"/>
</dbReference>
<evidence type="ECO:0000259" key="2">
    <source>
        <dbReference type="SMART" id="SM00460"/>
    </source>
</evidence>
<keyword evidence="1" id="KW-0732">Signal</keyword>
<proteinExistence type="predicted"/>
<dbReference type="RefSeq" id="WP_129255630.1">
    <property type="nucleotide sequence ID" value="NZ_SAXA01000020.1"/>
</dbReference>
<sequence length="341" mass="38545">MMIRMRWMLFLAVVVLSSCSKVPERNFEFNYKVSLQANSGKNMKVWIPIPKSNEIQNISELSIDTEIPYSIKTEEKHGNTYFYADLKEGLTKATDINIHFNVNRKQRSAAKFNGVNTNQYLNANRLVPVGGRFDSIVKANHFSPENMKAVYDFVLNEMYYGKPKAQNPSDHYYASLPATIKKGISKDSVVSLYLNTTKIAGEFTFGNGNSNYACDISVGNCTDFHSYFMSLARSIQVPARFHIGFSIPEGKKGNIGGYHCWADYHQNKTWLPVDISEADKAPEKANFYFGNLDANRVEMTQGRDLILKGYTKGAVNFFVYPIVECDGQAAAYTKSFSFKEI</sequence>
<dbReference type="PROSITE" id="PS51257">
    <property type="entry name" value="PROKAR_LIPOPROTEIN"/>
    <property type="match status" value="1"/>
</dbReference>
<dbReference type="Proteomes" id="UP000289703">
    <property type="component" value="Unassembled WGS sequence"/>
</dbReference>
<evidence type="ECO:0000313" key="3">
    <source>
        <dbReference type="EMBL" id="RXQ88053.1"/>
    </source>
</evidence>
<dbReference type="Pfam" id="PF01841">
    <property type="entry name" value="Transglut_core"/>
    <property type="match status" value="1"/>
</dbReference>
<feature type="domain" description="Transglutaminase-like" evidence="2">
    <location>
        <begin position="213"/>
        <end position="277"/>
    </location>
</feature>